<dbReference type="SUPFAM" id="SSF51905">
    <property type="entry name" value="FAD/NAD(P)-binding domain"/>
    <property type="match status" value="1"/>
</dbReference>
<accession>A0A9X7ZIL2</accession>
<dbReference type="InterPro" id="IPR002938">
    <property type="entry name" value="FAD-bd"/>
</dbReference>
<evidence type="ECO:0000313" key="5">
    <source>
        <dbReference type="EMBL" id="QZA10145.1"/>
    </source>
</evidence>
<gene>
    <name evidence="5" type="ORF">K3U94_14195</name>
</gene>
<name>A0A9X7ZIL2_9MYCO</name>
<keyword evidence="3" id="KW-0274">FAD</keyword>
<dbReference type="Gene3D" id="3.50.50.60">
    <property type="entry name" value="FAD/NAD(P)-binding domain"/>
    <property type="match status" value="2"/>
</dbReference>
<dbReference type="Gene3D" id="3.30.70.2450">
    <property type="match status" value="1"/>
</dbReference>
<dbReference type="GO" id="GO:0016709">
    <property type="term" value="F:oxidoreductase activity, acting on paired donors, with incorporation or reduction of molecular oxygen, NAD(P)H as one donor, and incorporation of one atom of oxygen"/>
    <property type="evidence" value="ECO:0007669"/>
    <property type="project" value="UniProtKB-ARBA"/>
</dbReference>
<protein>
    <submittedName>
        <fullName evidence="5">FAD-dependent monooxygenase</fullName>
    </submittedName>
</protein>
<dbReference type="PANTHER" id="PTHR43004">
    <property type="entry name" value="TRK SYSTEM POTASSIUM UPTAKE PROTEIN"/>
    <property type="match status" value="1"/>
</dbReference>
<keyword evidence="5" id="KW-0503">Monooxygenase</keyword>
<dbReference type="GO" id="GO:0071949">
    <property type="term" value="F:FAD binding"/>
    <property type="evidence" value="ECO:0007669"/>
    <property type="project" value="InterPro"/>
</dbReference>
<sequence>MLGCELALAGVHPVVLDQLPGPSSEPKANGLVGQVVRMLDLRGLYNRFSGVAGPPQPVPAWMFSGMALDLSMSFTGARPNPMHLLPVAQPQLVRRLLERAGELGVDVRWDHRLTGLATRDDAVVAKVSSPDGDYVLRAGYLVGADGGHSIVRKTAGIAFPGTTAPTVSRLAHVHIPERLRAADRSLRIPGFGRIAHGHNRFDNGMVIFGELEPDRSLLGTLEFGRSGDTGPMTLAELRQSLQRILGVDVAFAEPPGPGPHALRRIDGQNSRQAERYRAGRVLLLGDAAHVHSAMGGPGLNLGLQDTANLGWKLAAQINGWAPDGLLDTYESERQPLGQRVMMHSMAQTALISPGPHVAALRELFGELTAIPAVSAHLAELLAGSDVRYDVGDDHRLSGWHVPGLTFDDGSRVAELLHRGRAVLLDLSDGTAAAAARPWADRVDATTAAMSEPPAAAMLIRPDGYVAWATDDFDSSRRPSLEAALSRWFGAPRP</sequence>
<proteinExistence type="predicted"/>
<dbReference type="Proteomes" id="UP000825008">
    <property type="component" value="Chromosome"/>
</dbReference>
<dbReference type="Gene3D" id="3.40.30.120">
    <property type="match status" value="1"/>
</dbReference>
<dbReference type="Pfam" id="PF21274">
    <property type="entry name" value="Rng_hyd_C"/>
    <property type="match status" value="1"/>
</dbReference>
<keyword evidence="5" id="KW-0560">Oxidoreductase</keyword>
<dbReference type="EMBL" id="CP080997">
    <property type="protein sequence ID" value="QZA10145.1"/>
    <property type="molecule type" value="Genomic_DNA"/>
</dbReference>
<dbReference type="PANTHER" id="PTHR43004:SF19">
    <property type="entry name" value="BINDING MONOOXYGENASE, PUTATIVE (JCVI)-RELATED"/>
    <property type="match status" value="1"/>
</dbReference>
<reference evidence="5" key="1">
    <citation type="submission" date="2021-08" db="EMBL/GenBank/DDBJ databases">
        <title>Whole genome sequencing of non-tuberculosis mycobacteria type-strains.</title>
        <authorList>
            <person name="Igarashi Y."/>
            <person name="Osugi A."/>
            <person name="Mitarai S."/>
        </authorList>
    </citation>
    <scope>NUCLEOTIDE SEQUENCE</scope>
    <source>
        <strain evidence="5">JCM 30995</strain>
    </source>
</reference>
<comment type="cofactor">
    <cofactor evidence="1">
        <name>FAD</name>
        <dbReference type="ChEBI" id="CHEBI:57692"/>
    </cofactor>
</comment>
<keyword evidence="2" id="KW-0285">Flavoprotein</keyword>
<dbReference type="PRINTS" id="PR00420">
    <property type="entry name" value="RNGMNOXGNASE"/>
</dbReference>
<dbReference type="Pfam" id="PF01494">
    <property type="entry name" value="FAD_binding_3"/>
    <property type="match status" value="1"/>
</dbReference>
<evidence type="ECO:0000256" key="3">
    <source>
        <dbReference type="ARBA" id="ARBA00022827"/>
    </source>
</evidence>
<organism evidence="5 6">
    <name type="scientific">Mycolicibacter heraklionensis</name>
    <dbReference type="NCBI Taxonomy" id="512402"/>
    <lineage>
        <taxon>Bacteria</taxon>
        <taxon>Bacillati</taxon>
        <taxon>Actinomycetota</taxon>
        <taxon>Actinomycetes</taxon>
        <taxon>Mycobacteriales</taxon>
        <taxon>Mycobacteriaceae</taxon>
        <taxon>Mycolicibacter</taxon>
    </lineage>
</organism>
<dbReference type="KEGG" id="mher:K3U94_14195"/>
<evidence type="ECO:0000256" key="2">
    <source>
        <dbReference type="ARBA" id="ARBA00022630"/>
    </source>
</evidence>
<dbReference type="InterPro" id="IPR050641">
    <property type="entry name" value="RIFMO-like"/>
</dbReference>
<evidence type="ECO:0000259" key="4">
    <source>
        <dbReference type="Pfam" id="PF01494"/>
    </source>
</evidence>
<dbReference type="AlphaFoldDB" id="A0A9X7ZIL2"/>
<dbReference type="InterPro" id="IPR036188">
    <property type="entry name" value="FAD/NAD-bd_sf"/>
</dbReference>
<evidence type="ECO:0000256" key="1">
    <source>
        <dbReference type="ARBA" id="ARBA00001974"/>
    </source>
</evidence>
<feature type="domain" description="FAD-binding" evidence="4">
    <location>
        <begin position="1"/>
        <end position="343"/>
    </location>
</feature>
<evidence type="ECO:0000313" key="6">
    <source>
        <dbReference type="Proteomes" id="UP000825008"/>
    </source>
</evidence>